<gene>
    <name evidence="2" type="ORF">EDM21_11980</name>
</gene>
<accession>A0A7X3JZS2</accession>
<dbReference type="OrthoDB" id="2654042at2"/>
<dbReference type="AlphaFoldDB" id="A0A7X3JZS2"/>
<evidence type="ECO:0000256" key="1">
    <source>
        <dbReference type="SAM" id="MobiDB-lite"/>
    </source>
</evidence>
<dbReference type="Proteomes" id="UP000490800">
    <property type="component" value="Unassembled WGS sequence"/>
</dbReference>
<evidence type="ECO:0000313" key="3">
    <source>
        <dbReference type="Proteomes" id="UP000490800"/>
    </source>
</evidence>
<dbReference type="EMBL" id="RHLK01000005">
    <property type="protein sequence ID" value="MVP00231.1"/>
    <property type="molecule type" value="Genomic_DNA"/>
</dbReference>
<keyword evidence="3" id="KW-1185">Reference proteome</keyword>
<dbReference type="RefSeq" id="WP_157335696.1">
    <property type="nucleotide sequence ID" value="NZ_RHLK01000005.1"/>
</dbReference>
<comment type="caution">
    <text evidence="2">The sequence shown here is derived from an EMBL/GenBank/DDBJ whole genome shotgun (WGS) entry which is preliminary data.</text>
</comment>
<proteinExistence type="predicted"/>
<feature type="region of interest" description="Disordered" evidence="1">
    <location>
        <begin position="1"/>
        <end position="46"/>
    </location>
</feature>
<reference evidence="2 3" key="1">
    <citation type="journal article" date="2019" name="Microorganisms">
        <title>Paenibacillus lutrae sp. nov., A Chitinolytic Species Isolated from A River Otter in Castril Natural Park, Granada, Spain.</title>
        <authorList>
            <person name="Rodriguez M."/>
            <person name="Reina J.C."/>
            <person name="Bejar V."/>
            <person name="Llamas I."/>
        </authorList>
    </citation>
    <scope>NUCLEOTIDE SEQUENCE [LARGE SCALE GENOMIC DNA]</scope>
    <source>
        <strain evidence="2 3">N10</strain>
    </source>
</reference>
<protein>
    <submittedName>
        <fullName evidence="2">Uncharacterized protein</fullName>
    </submittedName>
</protein>
<feature type="compositionally biased region" description="Polar residues" evidence="1">
    <location>
        <begin position="19"/>
        <end position="39"/>
    </location>
</feature>
<evidence type="ECO:0000313" key="2">
    <source>
        <dbReference type="EMBL" id="MVP00231.1"/>
    </source>
</evidence>
<sequence length="236" mass="26729">MSTPNEAGEQPIKDAAQEQPENQDSLNAESGQAVSGQEEQPTEEQLRQQNEAIFAWYNHVEAVLKEQFADYEVEGQVGQHPGFGPLFAYTLRLDGNSWSCGFFLNELVHTFQNKENPVQWLSSFFVDLIRSPESRPLPAVPQTEEDAKNLIDQYIVPYCADTVRSEFPEEQVYVDLELHPEAGPVLEVGFPAIKEGNNTFALPLQFLLTLHLLNRDPADPLVQALFRIHEEHKQQV</sequence>
<organism evidence="2 3">
    <name type="scientific">Paenibacillus lutrae</name>
    <dbReference type="NCBI Taxonomy" id="2078573"/>
    <lineage>
        <taxon>Bacteria</taxon>
        <taxon>Bacillati</taxon>
        <taxon>Bacillota</taxon>
        <taxon>Bacilli</taxon>
        <taxon>Bacillales</taxon>
        <taxon>Paenibacillaceae</taxon>
        <taxon>Paenibacillus</taxon>
    </lineage>
</organism>
<name>A0A7X3JZS2_9BACL</name>